<accession>A0A4P9XG38</accession>
<evidence type="ECO:0000313" key="3">
    <source>
        <dbReference type="Proteomes" id="UP000274922"/>
    </source>
</evidence>
<dbReference type="STRING" id="1555241.A0A4P9XG38"/>
<dbReference type="InterPro" id="IPR014044">
    <property type="entry name" value="CAP_dom"/>
</dbReference>
<sequence>MTATPPDAWAQACMEEHNRLRRKFGKADLQWSPRAASYAQIWSNILNARQTGLAHSHGMFPGYGENLYSGTPSCRDAVRAWGAEAPLYNGEPIGTGDFEGYGHFTQAIWPDTTAVGCAISGVTITCEYYPAGNFQGEVVSKH</sequence>
<dbReference type="Pfam" id="PF00188">
    <property type="entry name" value="CAP"/>
    <property type="match status" value="1"/>
</dbReference>
<reference evidence="3" key="1">
    <citation type="journal article" date="2018" name="Nat. Microbiol.">
        <title>Leveraging single-cell genomics to expand the fungal tree of life.</title>
        <authorList>
            <person name="Ahrendt S.R."/>
            <person name="Quandt C.A."/>
            <person name="Ciobanu D."/>
            <person name="Clum A."/>
            <person name="Salamov A."/>
            <person name="Andreopoulos B."/>
            <person name="Cheng J.F."/>
            <person name="Woyke T."/>
            <person name="Pelin A."/>
            <person name="Henrissat B."/>
            <person name="Reynolds N.K."/>
            <person name="Benny G.L."/>
            <person name="Smith M.E."/>
            <person name="James T.Y."/>
            <person name="Grigoriev I.V."/>
        </authorList>
    </citation>
    <scope>NUCLEOTIDE SEQUENCE [LARGE SCALE GENOMIC DNA]</scope>
    <source>
        <strain evidence="3">ATCC 52028</strain>
    </source>
</reference>
<gene>
    <name evidence="2" type="ORF">CXG81DRAFT_8686</name>
</gene>
<dbReference type="AlphaFoldDB" id="A0A4P9XG38"/>
<dbReference type="EMBL" id="ML014113">
    <property type="protein sequence ID" value="RKP04140.1"/>
    <property type="molecule type" value="Genomic_DNA"/>
</dbReference>
<keyword evidence="3" id="KW-1185">Reference proteome</keyword>
<dbReference type="Gene3D" id="3.40.33.10">
    <property type="entry name" value="CAP"/>
    <property type="match status" value="1"/>
</dbReference>
<dbReference type="InterPro" id="IPR035940">
    <property type="entry name" value="CAP_sf"/>
</dbReference>
<protein>
    <recommendedName>
        <fullName evidence="1">SCP domain-containing protein</fullName>
    </recommendedName>
</protein>
<dbReference type="OrthoDB" id="2128882at2759"/>
<dbReference type="InterPro" id="IPR001283">
    <property type="entry name" value="CRISP-related"/>
</dbReference>
<proteinExistence type="predicted"/>
<feature type="domain" description="SCP" evidence="1">
    <location>
        <begin position="8"/>
        <end position="136"/>
    </location>
</feature>
<dbReference type="PANTHER" id="PTHR10334">
    <property type="entry name" value="CYSTEINE-RICH SECRETORY PROTEIN-RELATED"/>
    <property type="match status" value="1"/>
</dbReference>
<evidence type="ECO:0000259" key="1">
    <source>
        <dbReference type="SMART" id="SM00198"/>
    </source>
</evidence>
<dbReference type="SUPFAM" id="SSF55797">
    <property type="entry name" value="PR-1-like"/>
    <property type="match status" value="1"/>
</dbReference>
<dbReference type="PRINTS" id="PR00837">
    <property type="entry name" value="V5TPXLIKE"/>
</dbReference>
<organism evidence="2 3">
    <name type="scientific">Caulochytrium protostelioides</name>
    <dbReference type="NCBI Taxonomy" id="1555241"/>
    <lineage>
        <taxon>Eukaryota</taxon>
        <taxon>Fungi</taxon>
        <taxon>Fungi incertae sedis</taxon>
        <taxon>Chytridiomycota</taxon>
        <taxon>Chytridiomycota incertae sedis</taxon>
        <taxon>Chytridiomycetes</taxon>
        <taxon>Caulochytriales</taxon>
        <taxon>Caulochytriaceae</taxon>
        <taxon>Caulochytrium</taxon>
    </lineage>
</organism>
<name>A0A4P9XG38_9FUNG</name>
<dbReference type="Proteomes" id="UP000274922">
    <property type="component" value="Unassembled WGS sequence"/>
</dbReference>
<evidence type="ECO:0000313" key="2">
    <source>
        <dbReference type="EMBL" id="RKP04140.1"/>
    </source>
</evidence>
<dbReference type="SMART" id="SM00198">
    <property type="entry name" value="SCP"/>
    <property type="match status" value="1"/>
</dbReference>